<keyword evidence="3" id="KW-1185">Reference proteome</keyword>
<gene>
    <name evidence="2" type="ORF">NQ317_019157</name>
</gene>
<accession>A0ABQ9JQC5</accession>
<dbReference type="Proteomes" id="UP001162164">
    <property type="component" value="Unassembled WGS sequence"/>
</dbReference>
<organism evidence="2 3">
    <name type="scientific">Molorchus minor</name>
    <dbReference type="NCBI Taxonomy" id="1323400"/>
    <lineage>
        <taxon>Eukaryota</taxon>
        <taxon>Metazoa</taxon>
        <taxon>Ecdysozoa</taxon>
        <taxon>Arthropoda</taxon>
        <taxon>Hexapoda</taxon>
        <taxon>Insecta</taxon>
        <taxon>Pterygota</taxon>
        <taxon>Neoptera</taxon>
        <taxon>Endopterygota</taxon>
        <taxon>Coleoptera</taxon>
        <taxon>Polyphaga</taxon>
        <taxon>Cucujiformia</taxon>
        <taxon>Chrysomeloidea</taxon>
        <taxon>Cerambycidae</taxon>
        <taxon>Lamiinae</taxon>
        <taxon>Monochamini</taxon>
        <taxon>Molorchus</taxon>
    </lineage>
</organism>
<dbReference type="InterPro" id="IPR036291">
    <property type="entry name" value="NAD(P)-bd_dom_sf"/>
</dbReference>
<protein>
    <submittedName>
        <fullName evidence="2">Uncharacterized protein</fullName>
    </submittedName>
</protein>
<evidence type="ECO:0000256" key="1">
    <source>
        <dbReference type="ARBA" id="ARBA00023002"/>
    </source>
</evidence>
<evidence type="ECO:0000313" key="3">
    <source>
        <dbReference type="Proteomes" id="UP001162164"/>
    </source>
</evidence>
<dbReference type="Gene3D" id="3.40.50.720">
    <property type="entry name" value="NAD(P)-binding Rossmann-like Domain"/>
    <property type="match status" value="1"/>
</dbReference>
<dbReference type="Pfam" id="PF00106">
    <property type="entry name" value="adh_short"/>
    <property type="match status" value="1"/>
</dbReference>
<name>A0ABQ9JQC5_9CUCU</name>
<dbReference type="PANTHER" id="PTHR43157:SF31">
    <property type="entry name" value="PHOSPHATIDYLINOSITOL-GLYCAN BIOSYNTHESIS CLASS F PROTEIN"/>
    <property type="match status" value="1"/>
</dbReference>
<proteinExistence type="predicted"/>
<sequence>MLSLTYYVLPTILVLVLIRKYRESKWAKCKNKVKLNGKIAIVTGANSGIGFEIAKELVARNAQVILACRNLAKAYEACDLIKNCFPEKPDVVVIPMELDLASLYSVKKFAENIKKQYKEIHLLINNAGVSFPNNKRVETKDGFEVHFGVNHLGHFYLTNQLLELLSNNKSASRVVIIASSLHERGEINLNDLNSLHAKKKSNLYANSKLMNIYFSQELAKRTKLKNIQVYSCCPGWVYTGLFRYSIKWYHYFIVAPIAFFFMRSPRQGAQTAIYCATEPALENETGLLYRDCNHYNSRVIFYDGIAEKLWEESENMINSVIKKGA</sequence>
<reference evidence="2" key="1">
    <citation type="journal article" date="2023" name="Insect Mol. Biol.">
        <title>Genome sequencing provides insights into the evolution of gene families encoding plant cell wall-degrading enzymes in longhorned beetles.</title>
        <authorList>
            <person name="Shin N.R."/>
            <person name="Okamura Y."/>
            <person name="Kirsch R."/>
            <person name="Pauchet Y."/>
        </authorList>
    </citation>
    <scope>NUCLEOTIDE SEQUENCE</scope>
    <source>
        <strain evidence="2">MMC_N1</strain>
    </source>
</reference>
<dbReference type="PANTHER" id="PTHR43157">
    <property type="entry name" value="PHOSPHATIDYLINOSITOL-GLYCAN BIOSYNTHESIS CLASS F PROTEIN-RELATED"/>
    <property type="match status" value="1"/>
</dbReference>
<dbReference type="CDD" id="cd05327">
    <property type="entry name" value="retinol-DH_like_SDR_c_like"/>
    <property type="match status" value="1"/>
</dbReference>
<keyword evidence="1" id="KW-0560">Oxidoreductase</keyword>
<dbReference type="EMBL" id="JAPWTJ010000329">
    <property type="protein sequence ID" value="KAJ8979582.1"/>
    <property type="molecule type" value="Genomic_DNA"/>
</dbReference>
<comment type="caution">
    <text evidence="2">The sequence shown here is derived from an EMBL/GenBank/DDBJ whole genome shotgun (WGS) entry which is preliminary data.</text>
</comment>
<dbReference type="InterPro" id="IPR002347">
    <property type="entry name" value="SDR_fam"/>
</dbReference>
<evidence type="ECO:0000313" key="2">
    <source>
        <dbReference type="EMBL" id="KAJ8979582.1"/>
    </source>
</evidence>
<dbReference type="PRINTS" id="PR00081">
    <property type="entry name" value="GDHRDH"/>
</dbReference>
<dbReference type="SUPFAM" id="SSF51735">
    <property type="entry name" value="NAD(P)-binding Rossmann-fold domains"/>
    <property type="match status" value="1"/>
</dbReference>